<dbReference type="PANTHER" id="PTHR31157">
    <property type="entry name" value="SCP DOMAIN-CONTAINING PROTEIN"/>
    <property type="match status" value="1"/>
</dbReference>
<keyword evidence="1" id="KW-0732">Signal</keyword>
<feature type="chain" id="PRO_5035826365" description="SCP-like extracellular protein" evidence="1">
    <location>
        <begin position="27"/>
        <end position="235"/>
    </location>
</feature>
<feature type="domain" description="Apple" evidence="3">
    <location>
        <begin position="42"/>
        <end position="84"/>
    </location>
</feature>
<evidence type="ECO:0000256" key="1">
    <source>
        <dbReference type="SAM" id="SignalP"/>
    </source>
</evidence>
<dbReference type="EMBL" id="JAGDFL010000774">
    <property type="protein sequence ID" value="KAG7381555.1"/>
    <property type="molecule type" value="Genomic_DNA"/>
</dbReference>
<evidence type="ECO:0000313" key="5">
    <source>
        <dbReference type="Proteomes" id="UP000693981"/>
    </source>
</evidence>
<dbReference type="PANTHER" id="PTHR31157:SF1">
    <property type="entry name" value="SCP DOMAIN-CONTAINING PROTEIN"/>
    <property type="match status" value="1"/>
</dbReference>
<evidence type="ECO:0008006" key="6">
    <source>
        <dbReference type="Google" id="ProtNLM"/>
    </source>
</evidence>
<evidence type="ECO:0000259" key="2">
    <source>
        <dbReference type="Pfam" id="PF00188"/>
    </source>
</evidence>
<dbReference type="OrthoDB" id="568194at2759"/>
<organism evidence="4 5">
    <name type="scientific">Phytophthora boehmeriae</name>
    <dbReference type="NCBI Taxonomy" id="109152"/>
    <lineage>
        <taxon>Eukaryota</taxon>
        <taxon>Sar</taxon>
        <taxon>Stramenopiles</taxon>
        <taxon>Oomycota</taxon>
        <taxon>Peronosporomycetes</taxon>
        <taxon>Peronosporales</taxon>
        <taxon>Peronosporaceae</taxon>
        <taxon>Phytophthora</taxon>
    </lineage>
</organism>
<dbReference type="InterPro" id="IPR014044">
    <property type="entry name" value="CAP_dom"/>
</dbReference>
<accession>A0A8T1VJV8</accession>
<evidence type="ECO:0000259" key="3">
    <source>
        <dbReference type="Pfam" id="PF14295"/>
    </source>
</evidence>
<feature type="domain" description="SCP" evidence="2">
    <location>
        <begin position="115"/>
        <end position="231"/>
    </location>
</feature>
<keyword evidence="5" id="KW-1185">Reference proteome</keyword>
<gene>
    <name evidence="4" type="ORF">PHYBOEH_010873</name>
</gene>
<proteinExistence type="predicted"/>
<dbReference type="Proteomes" id="UP000693981">
    <property type="component" value="Unassembled WGS sequence"/>
</dbReference>
<dbReference type="Pfam" id="PF00188">
    <property type="entry name" value="CAP"/>
    <property type="match status" value="1"/>
</dbReference>
<dbReference type="InterPro" id="IPR003609">
    <property type="entry name" value="Pan_app"/>
</dbReference>
<name>A0A8T1VJV8_9STRA</name>
<dbReference type="CDD" id="cd05379">
    <property type="entry name" value="CAP_bacterial"/>
    <property type="match status" value="1"/>
</dbReference>
<reference evidence="4" key="1">
    <citation type="submission" date="2021-02" db="EMBL/GenBank/DDBJ databases">
        <authorList>
            <person name="Palmer J.M."/>
        </authorList>
    </citation>
    <scope>NUCLEOTIDE SEQUENCE</scope>
    <source>
        <strain evidence="4">SCRP23</strain>
    </source>
</reference>
<feature type="signal peptide" evidence="1">
    <location>
        <begin position="1"/>
        <end position="26"/>
    </location>
</feature>
<sequence length="235" mass="25470">MPRFGICTLIVAAVVATIASLPTTAAFQRDNSGRVMWENNCDFAGNDYRSVLVAADGCGNSCVNDGGCTHWTWTKYNGGTCWLKRGNPNTKTSKAGSVCGYVNRGLTSSEADEMLRRINAYRAQYGLAALTIDYRLMAAAQMHSQDQATHCRMTHTGSNGSSMGDRIKAQNYNYSSAAENVASGQETVEDVMIAWWNSPEHKANILSKDVTNVGFAKDSSGGCGNYWTQDFGRLA</sequence>
<comment type="caution">
    <text evidence="4">The sequence shown here is derived from an EMBL/GenBank/DDBJ whole genome shotgun (WGS) entry which is preliminary data.</text>
</comment>
<evidence type="ECO:0000313" key="4">
    <source>
        <dbReference type="EMBL" id="KAG7381555.1"/>
    </source>
</evidence>
<dbReference type="AlphaFoldDB" id="A0A8T1VJV8"/>
<protein>
    <recommendedName>
        <fullName evidence="6">SCP-like extracellular protein</fullName>
    </recommendedName>
</protein>
<dbReference type="Pfam" id="PF14295">
    <property type="entry name" value="PAN_4"/>
    <property type="match status" value="1"/>
</dbReference>